<keyword evidence="1" id="KW-1133">Transmembrane helix</keyword>
<keyword evidence="1" id="KW-0812">Transmembrane</keyword>
<name>A0ABY1I0C1_9ACTO</name>
<proteinExistence type="predicted"/>
<dbReference type="Proteomes" id="UP000184390">
    <property type="component" value="Unassembled WGS sequence"/>
</dbReference>
<comment type="caution">
    <text evidence="2">The sequence shown here is derived from an EMBL/GenBank/DDBJ whole genome shotgun (WGS) entry which is preliminary data.</text>
</comment>
<accession>A0ABY1I0C1</accession>
<protein>
    <recommendedName>
        <fullName evidence="4">TadE-like protein</fullName>
    </recommendedName>
</protein>
<evidence type="ECO:0000313" key="2">
    <source>
        <dbReference type="EMBL" id="SHI40631.1"/>
    </source>
</evidence>
<reference evidence="2 3" key="1">
    <citation type="submission" date="2016-11" db="EMBL/GenBank/DDBJ databases">
        <authorList>
            <person name="Varghese N."/>
            <person name="Submissions S."/>
        </authorList>
    </citation>
    <scope>NUCLEOTIDE SEQUENCE [LARGE SCALE GENOMIC DNA]</scope>
    <source>
        <strain evidence="2 3">PA</strain>
    </source>
</reference>
<organism evidence="2 3">
    <name type="scientific">Actinomyces denticolens</name>
    <dbReference type="NCBI Taxonomy" id="52767"/>
    <lineage>
        <taxon>Bacteria</taxon>
        <taxon>Bacillati</taxon>
        <taxon>Actinomycetota</taxon>
        <taxon>Actinomycetes</taxon>
        <taxon>Actinomycetales</taxon>
        <taxon>Actinomycetaceae</taxon>
        <taxon>Actinomyces</taxon>
    </lineage>
</organism>
<sequence>MSRLTRAGRFPAPGQAQGERGSATVEFIGWSVAIVVPILYLIVALAQAQAASLAVASAADSAARIMEISAGGADGQGPVRARAAVGLALADQGLDDDPATALTLDCEDSACARPRAVRVEVGVDLPLVSEAGIGNDLVTISAVRPVSTVEGIAPDPGGRR</sequence>
<feature type="transmembrane region" description="Helical" evidence="1">
    <location>
        <begin position="27"/>
        <end position="46"/>
    </location>
</feature>
<dbReference type="EMBL" id="FQYL01000002">
    <property type="protein sequence ID" value="SHI40631.1"/>
    <property type="molecule type" value="Genomic_DNA"/>
</dbReference>
<evidence type="ECO:0000256" key="1">
    <source>
        <dbReference type="SAM" id="Phobius"/>
    </source>
</evidence>
<gene>
    <name evidence="2" type="ORF">SAMN05216246_10222</name>
</gene>
<dbReference type="RefSeq" id="WP_172575551.1">
    <property type="nucleotide sequence ID" value="NZ_BDIO01000006.1"/>
</dbReference>
<evidence type="ECO:0008006" key="4">
    <source>
        <dbReference type="Google" id="ProtNLM"/>
    </source>
</evidence>
<keyword evidence="3" id="KW-1185">Reference proteome</keyword>
<evidence type="ECO:0000313" key="3">
    <source>
        <dbReference type="Proteomes" id="UP000184390"/>
    </source>
</evidence>
<keyword evidence="1" id="KW-0472">Membrane</keyword>